<feature type="transmembrane region" description="Helical" evidence="7">
    <location>
        <begin position="75"/>
        <end position="95"/>
    </location>
</feature>
<comment type="caution">
    <text evidence="8">The sequence shown here is derived from an EMBL/GenBank/DDBJ whole genome shotgun (WGS) entry which is preliminary data.</text>
</comment>
<sequence length="136" mass="15284">MDRLFQIDFVYTAATFSVVVLATIVFLTIFETVTKYNNWEEIKNGNVSVALATGGKIFGVANIFRFSIQHNDSLFTMLTWGFLGFGLLIFGYFVFEFLTPRFKVDEEIQKDNRAVGLLSFIISLGLSFVIGAGIIK</sequence>
<dbReference type="Proteomes" id="UP000179524">
    <property type="component" value="Unassembled WGS sequence"/>
</dbReference>
<evidence type="ECO:0000313" key="8">
    <source>
        <dbReference type="EMBL" id="OIJ13901.1"/>
    </source>
</evidence>
<proteinExistence type="inferred from homology"/>
<keyword evidence="4 7" id="KW-0812">Transmembrane</keyword>
<evidence type="ECO:0000256" key="3">
    <source>
        <dbReference type="ARBA" id="ARBA00022475"/>
    </source>
</evidence>
<evidence type="ECO:0000256" key="7">
    <source>
        <dbReference type="SAM" id="Phobius"/>
    </source>
</evidence>
<evidence type="ECO:0000256" key="4">
    <source>
        <dbReference type="ARBA" id="ARBA00022692"/>
    </source>
</evidence>
<dbReference type="GO" id="GO:0005886">
    <property type="term" value="C:plasma membrane"/>
    <property type="evidence" value="ECO:0007669"/>
    <property type="project" value="UniProtKB-SubCell"/>
</dbReference>
<accession>A0A1S2LN41</accession>
<dbReference type="PANTHER" id="PTHR40043:SF1">
    <property type="entry name" value="UPF0719 INNER MEMBRANE PROTEIN YJFL"/>
    <property type="match status" value="1"/>
</dbReference>
<evidence type="ECO:0000256" key="2">
    <source>
        <dbReference type="ARBA" id="ARBA00005779"/>
    </source>
</evidence>
<comment type="similarity">
    <text evidence="2">Belongs to the UPF0719 family.</text>
</comment>
<dbReference type="PANTHER" id="PTHR40043">
    <property type="entry name" value="UPF0719 INNER MEMBRANE PROTEIN YJFL"/>
    <property type="match status" value="1"/>
</dbReference>
<dbReference type="OrthoDB" id="2352756at2"/>
<dbReference type="EMBL" id="MLQR01000025">
    <property type="protein sequence ID" value="OIJ13901.1"/>
    <property type="molecule type" value="Genomic_DNA"/>
</dbReference>
<feature type="transmembrane region" description="Helical" evidence="7">
    <location>
        <begin position="9"/>
        <end position="29"/>
    </location>
</feature>
<dbReference type="AlphaFoldDB" id="A0A1S2LN41"/>
<organism evidence="8 9">
    <name type="scientific">Anaerobacillus alkalilacustris</name>
    <dbReference type="NCBI Taxonomy" id="393763"/>
    <lineage>
        <taxon>Bacteria</taxon>
        <taxon>Bacillati</taxon>
        <taxon>Bacillota</taxon>
        <taxon>Bacilli</taxon>
        <taxon>Bacillales</taxon>
        <taxon>Bacillaceae</taxon>
        <taxon>Anaerobacillus</taxon>
    </lineage>
</organism>
<dbReference type="InterPro" id="IPR007140">
    <property type="entry name" value="DUF350"/>
</dbReference>
<evidence type="ECO:0000256" key="5">
    <source>
        <dbReference type="ARBA" id="ARBA00022989"/>
    </source>
</evidence>
<keyword evidence="5 7" id="KW-1133">Transmembrane helix</keyword>
<reference evidence="8 9" key="1">
    <citation type="submission" date="2016-10" db="EMBL/GenBank/DDBJ databases">
        <title>Draft genome sequences of four alkaliphilic bacteria belonging to the Anaerobacillus genus.</title>
        <authorList>
            <person name="Bassil N.M."/>
            <person name="Lloyd J.R."/>
        </authorList>
    </citation>
    <scope>NUCLEOTIDE SEQUENCE [LARGE SCALE GENOMIC DNA]</scope>
    <source>
        <strain evidence="8 9">DSM 18345</strain>
    </source>
</reference>
<dbReference type="Pfam" id="PF03994">
    <property type="entry name" value="DUF350"/>
    <property type="match status" value="1"/>
</dbReference>
<keyword evidence="9" id="KW-1185">Reference proteome</keyword>
<evidence type="ECO:0000256" key="1">
    <source>
        <dbReference type="ARBA" id="ARBA00004651"/>
    </source>
</evidence>
<name>A0A1S2LN41_9BACI</name>
<gene>
    <name evidence="8" type="ORF">BKP37_09455</name>
</gene>
<comment type="subcellular location">
    <subcellularLocation>
        <location evidence="1">Cell membrane</location>
        <topology evidence="1">Multi-pass membrane protein</topology>
    </subcellularLocation>
</comment>
<evidence type="ECO:0000313" key="9">
    <source>
        <dbReference type="Proteomes" id="UP000179524"/>
    </source>
</evidence>
<dbReference type="RefSeq" id="WP_071309359.1">
    <property type="nucleotide sequence ID" value="NZ_MLQR01000025.1"/>
</dbReference>
<evidence type="ECO:0008006" key="10">
    <source>
        <dbReference type="Google" id="ProtNLM"/>
    </source>
</evidence>
<keyword evidence="3" id="KW-1003">Cell membrane</keyword>
<feature type="transmembrane region" description="Helical" evidence="7">
    <location>
        <begin position="115"/>
        <end position="135"/>
    </location>
</feature>
<protein>
    <recommendedName>
        <fullName evidence="10">DUF350 domain-containing protein</fullName>
    </recommendedName>
</protein>
<evidence type="ECO:0000256" key="6">
    <source>
        <dbReference type="ARBA" id="ARBA00023136"/>
    </source>
</evidence>
<keyword evidence="6 7" id="KW-0472">Membrane</keyword>